<sequence>MSHHGTAFSTDQEARQKVLGRHVEQSGRFSPEATAEEVAAALARDIAGKTGQYHAYQMVQSGTTLTQPANAVIITGASPSGIGAEAARVIFKHNPKLLVLASRRKETIDETVAAIAGSTAPNNVKGIEMDLADLDSVREAAAEILKTTAVVDVLINNAGIMMLPKFTTTKQGVEMHFGVNHLGHFLFTNLLVPALLRSPAGASVVNVSSAGHQASPVHLEDVNFDNGKSYDPFVAYGQSKTANILFSVSLTDRLKTKGLRSFSLDPGAVPGTALSREIPFEKRVAMGWWKPDGSLADNIPWTSVAAGASTYVVTGFDRTIDDKSGKCFAKNNVDPTTASHALDSNTADKLWALSEKLVGQEFRYD</sequence>
<proteinExistence type="inferred from homology"/>
<dbReference type="PRINTS" id="PR00081">
    <property type="entry name" value="GDHRDH"/>
</dbReference>
<gene>
    <name evidence="4" type="ORF">BU26DRAFT_565274</name>
</gene>
<dbReference type="GO" id="GO:0016491">
    <property type="term" value="F:oxidoreductase activity"/>
    <property type="evidence" value="ECO:0007669"/>
    <property type="project" value="UniProtKB-KW"/>
</dbReference>
<evidence type="ECO:0000313" key="4">
    <source>
        <dbReference type="EMBL" id="KAF2247843.1"/>
    </source>
</evidence>
<dbReference type="PANTHER" id="PTHR43157">
    <property type="entry name" value="PHOSPHATIDYLINOSITOL-GLYCAN BIOSYNTHESIS CLASS F PROTEIN-RELATED"/>
    <property type="match status" value="1"/>
</dbReference>
<dbReference type="RefSeq" id="XP_033682847.1">
    <property type="nucleotide sequence ID" value="XM_033833382.1"/>
</dbReference>
<reference evidence="4" key="1">
    <citation type="journal article" date="2020" name="Stud. Mycol.">
        <title>101 Dothideomycetes genomes: a test case for predicting lifestyles and emergence of pathogens.</title>
        <authorList>
            <person name="Haridas S."/>
            <person name="Albert R."/>
            <person name="Binder M."/>
            <person name="Bloem J."/>
            <person name="Labutti K."/>
            <person name="Salamov A."/>
            <person name="Andreopoulos B."/>
            <person name="Baker S."/>
            <person name="Barry K."/>
            <person name="Bills G."/>
            <person name="Bluhm B."/>
            <person name="Cannon C."/>
            <person name="Castanera R."/>
            <person name="Culley D."/>
            <person name="Daum C."/>
            <person name="Ezra D."/>
            <person name="Gonzalez J."/>
            <person name="Henrissat B."/>
            <person name="Kuo A."/>
            <person name="Liang C."/>
            <person name="Lipzen A."/>
            <person name="Lutzoni F."/>
            <person name="Magnuson J."/>
            <person name="Mondo S."/>
            <person name="Nolan M."/>
            <person name="Ohm R."/>
            <person name="Pangilinan J."/>
            <person name="Park H.-J."/>
            <person name="Ramirez L."/>
            <person name="Alfaro M."/>
            <person name="Sun H."/>
            <person name="Tritt A."/>
            <person name="Yoshinaga Y."/>
            <person name="Zwiers L.-H."/>
            <person name="Turgeon B."/>
            <person name="Goodwin S."/>
            <person name="Spatafora J."/>
            <person name="Crous P."/>
            <person name="Grigoriev I."/>
        </authorList>
    </citation>
    <scope>NUCLEOTIDE SEQUENCE</scope>
    <source>
        <strain evidence="4">CBS 122368</strain>
    </source>
</reference>
<dbReference type="Proteomes" id="UP000800094">
    <property type="component" value="Unassembled WGS sequence"/>
</dbReference>
<keyword evidence="5" id="KW-1185">Reference proteome</keyword>
<dbReference type="InterPro" id="IPR002347">
    <property type="entry name" value="SDR_fam"/>
</dbReference>
<comment type="similarity">
    <text evidence="2">Belongs to the short-chain dehydrogenases/reductases (SDR) family.</text>
</comment>
<feature type="compositionally biased region" description="Basic and acidic residues" evidence="3">
    <location>
        <begin position="12"/>
        <end position="25"/>
    </location>
</feature>
<evidence type="ECO:0000256" key="3">
    <source>
        <dbReference type="SAM" id="MobiDB-lite"/>
    </source>
</evidence>
<feature type="region of interest" description="Disordered" evidence="3">
    <location>
        <begin position="1"/>
        <end position="31"/>
    </location>
</feature>
<dbReference type="Gene3D" id="3.40.50.720">
    <property type="entry name" value="NAD(P)-binding Rossmann-like Domain"/>
    <property type="match status" value="1"/>
</dbReference>
<keyword evidence="1" id="KW-0560">Oxidoreductase</keyword>
<protein>
    <submittedName>
        <fullName evidence="4">NAD(P)-binding protein</fullName>
    </submittedName>
</protein>
<dbReference type="InterPro" id="IPR036291">
    <property type="entry name" value="NAD(P)-bd_dom_sf"/>
</dbReference>
<accession>A0A6A6IEB4</accession>
<evidence type="ECO:0000313" key="5">
    <source>
        <dbReference type="Proteomes" id="UP000800094"/>
    </source>
</evidence>
<evidence type="ECO:0000256" key="2">
    <source>
        <dbReference type="RuleBase" id="RU000363"/>
    </source>
</evidence>
<dbReference type="AlphaFoldDB" id="A0A6A6IEB4"/>
<dbReference type="PRINTS" id="PR00080">
    <property type="entry name" value="SDRFAMILY"/>
</dbReference>
<dbReference type="EMBL" id="ML987196">
    <property type="protein sequence ID" value="KAF2247843.1"/>
    <property type="molecule type" value="Genomic_DNA"/>
</dbReference>
<name>A0A6A6IEB4_9PLEO</name>
<dbReference type="GeneID" id="54586712"/>
<dbReference type="PANTHER" id="PTHR43157:SF31">
    <property type="entry name" value="PHOSPHATIDYLINOSITOL-GLYCAN BIOSYNTHESIS CLASS F PROTEIN"/>
    <property type="match status" value="1"/>
</dbReference>
<dbReference type="SUPFAM" id="SSF51735">
    <property type="entry name" value="NAD(P)-binding Rossmann-fold domains"/>
    <property type="match status" value="1"/>
</dbReference>
<dbReference type="Pfam" id="PF00106">
    <property type="entry name" value="adh_short"/>
    <property type="match status" value="1"/>
</dbReference>
<dbReference type="OrthoDB" id="191139at2759"/>
<evidence type="ECO:0000256" key="1">
    <source>
        <dbReference type="ARBA" id="ARBA00023002"/>
    </source>
</evidence>
<organism evidence="4 5">
    <name type="scientific">Trematosphaeria pertusa</name>
    <dbReference type="NCBI Taxonomy" id="390896"/>
    <lineage>
        <taxon>Eukaryota</taxon>
        <taxon>Fungi</taxon>
        <taxon>Dikarya</taxon>
        <taxon>Ascomycota</taxon>
        <taxon>Pezizomycotina</taxon>
        <taxon>Dothideomycetes</taxon>
        <taxon>Pleosporomycetidae</taxon>
        <taxon>Pleosporales</taxon>
        <taxon>Massarineae</taxon>
        <taxon>Trematosphaeriaceae</taxon>
        <taxon>Trematosphaeria</taxon>
    </lineage>
</organism>